<proteinExistence type="predicted"/>
<dbReference type="CDD" id="cd03894">
    <property type="entry name" value="M20_ArgE"/>
    <property type="match status" value="1"/>
</dbReference>
<dbReference type="InterPro" id="IPR050072">
    <property type="entry name" value="Peptidase_M20A"/>
</dbReference>
<dbReference type="InterPro" id="IPR001261">
    <property type="entry name" value="ArgE/DapE_CS"/>
</dbReference>
<dbReference type="PROSITE" id="PS00758">
    <property type="entry name" value="ARGE_DAPE_CPG2_1"/>
    <property type="match status" value="1"/>
</dbReference>
<dbReference type="InterPro" id="IPR002933">
    <property type="entry name" value="Peptidase_M20"/>
</dbReference>
<dbReference type="EMBL" id="JACXIZ010000020">
    <property type="protein sequence ID" value="MBD2845973.1"/>
    <property type="molecule type" value="Genomic_DNA"/>
</dbReference>
<accession>A0A927GRY3</accession>
<gene>
    <name evidence="7" type="ORF">IDH44_12280</name>
</gene>
<comment type="cofactor">
    <cofactor evidence="1">
        <name>Zn(2+)</name>
        <dbReference type="ChEBI" id="CHEBI:29105"/>
    </cofactor>
</comment>
<dbReference type="Proteomes" id="UP000621560">
    <property type="component" value="Unassembled WGS sequence"/>
</dbReference>
<keyword evidence="2" id="KW-0479">Metal-binding</keyword>
<name>A0A927GRY3_9BACL</name>
<sequence length="426" mass="45828">MSDLHSEREPERESERVSEKSATERATERTTETEPERVDPRRVADILGELVRLPSVNPALGGPGEGAVTAYVAQFLRRLGLAVEVQPVEPGRDNVIGTLPGASALHLLLEAHMDTVQTDGMTIEPYGAERRDGRLYGRGACDTKASLAAMLAAVETMAERRLVPAAHVHLAAVVDEETTYRGIAAMADEIADGRRRRYDAAIVGEPTELQLIAAHNGVVRFYLESEGRAAHTSTPQRGVNAIEGLLAVLGELRRQFEDGRWGAAHPLTGPPTFTVTGIEGGTAPNTVADRCRARLDCRLTPGMEPRELCGAIGREAERLVRELGLEPLRIAASEPFIVDYAMEVDSTHPLVGAFARILQTSGHPERILGAPYCSDASKLVRVGVPTLVFGPGSIAQAHTADEWVELEQVSAAADALLQLALDGWEG</sequence>
<evidence type="ECO:0000256" key="4">
    <source>
        <dbReference type="ARBA" id="ARBA00022833"/>
    </source>
</evidence>
<evidence type="ECO:0000256" key="5">
    <source>
        <dbReference type="SAM" id="MobiDB-lite"/>
    </source>
</evidence>
<dbReference type="AlphaFoldDB" id="A0A927GRY3"/>
<evidence type="ECO:0000313" key="7">
    <source>
        <dbReference type="EMBL" id="MBD2845973.1"/>
    </source>
</evidence>
<dbReference type="InterPro" id="IPR036264">
    <property type="entry name" value="Bact_exopeptidase_dim_dom"/>
</dbReference>
<evidence type="ECO:0000313" key="8">
    <source>
        <dbReference type="Proteomes" id="UP000621560"/>
    </source>
</evidence>
<evidence type="ECO:0000256" key="2">
    <source>
        <dbReference type="ARBA" id="ARBA00022723"/>
    </source>
</evidence>
<dbReference type="GO" id="GO:0016787">
    <property type="term" value="F:hydrolase activity"/>
    <property type="evidence" value="ECO:0007669"/>
    <property type="project" value="UniProtKB-KW"/>
</dbReference>
<protein>
    <submittedName>
        <fullName evidence="7">M20 family metallopeptidase</fullName>
    </submittedName>
</protein>
<keyword evidence="4" id="KW-0862">Zinc</keyword>
<reference evidence="7" key="1">
    <citation type="submission" date="2020-09" db="EMBL/GenBank/DDBJ databases">
        <title>A novel bacterium of genus Paenibacillus, isolated from South China Sea.</title>
        <authorList>
            <person name="Huang H."/>
            <person name="Mo K."/>
            <person name="Hu Y."/>
        </authorList>
    </citation>
    <scope>NUCLEOTIDE SEQUENCE</scope>
    <source>
        <strain evidence="7">IB182496</strain>
    </source>
</reference>
<dbReference type="Gene3D" id="3.40.630.10">
    <property type="entry name" value="Zn peptidases"/>
    <property type="match status" value="1"/>
</dbReference>
<dbReference type="PROSITE" id="PS00759">
    <property type="entry name" value="ARGE_DAPE_CPG2_2"/>
    <property type="match status" value="1"/>
</dbReference>
<dbReference type="Gene3D" id="3.30.70.360">
    <property type="match status" value="1"/>
</dbReference>
<dbReference type="Pfam" id="PF07687">
    <property type="entry name" value="M20_dimer"/>
    <property type="match status" value="1"/>
</dbReference>
<comment type="caution">
    <text evidence="7">The sequence shown here is derived from an EMBL/GenBank/DDBJ whole genome shotgun (WGS) entry which is preliminary data.</text>
</comment>
<evidence type="ECO:0000259" key="6">
    <source>
        <dbReference type="Pfam" id="PF07687"/>
    </source>
</evidence>
<keyword evidence="3" id="KW-0378">Hydrolase</keyword>
<organism evidence="7 8">
    <name type="scientific">Paenibacillus sabuli</name>
    <dbReference type="NCBI Taxonomy" id="2772509"/>
    <lineage>
        <taxon>Bacteria</taxon>
        <taxon>Bacillati</taxon>
        <taxon>Bacillota</taxon>
        <taxon>Bacilli</taxon>
        <taxon>Bacillales</taxon>
        <taxon>Paenibacillaceae</taxon>
        <taxon>Paenibacillus</taxon>
    </lineage>
</organism>
<dbReference type="InterPro" id="IPR011650">
    <property type="entry name" value="Peptidase_M20_dimer"/>
</dbReference>
<keyword evidence="8" id="KW-1185">Reference proteome</keyword>
<dbReference type="PANTHER" id="PTHR43808">
    <property type="entry name" value="ACETYLORNITHINE DEACETYLASE"/>
    <property type="match status" value="1"/>
</dbReference>
<dbReference type="SUPFAM" id="SSF53187">
    <property type="entry name" value="Zn-dependent exopeptidases"/>
    <property type="match status" value="1"/>
</dbReference>
<dbReference type="RefSeq" id="WP_190918052.1">
    <property type="nucleotide sequence ID" value="NZ_JACXIZ010000020.1"/>
</dbReference>
<feature type="domain" description="Peptidase M20 dimerisation" evidence="6">
    <location>
        <begin position="214"/>
        <end position="314"/>
    </location>
</feature>
<evidence type="ECO:0000256" key="1">
    <source>
        <dbReference type="ARBA" id="ARBA00001947"/>
    </source>
</evidence>
<evidence type="ECO:0000256" key="3">
    <source>
        <dbReference type="ARBA" id="ARBA00022801"/>
    </source>
</evidence>
<dbReference type="Pfam" id="PF01546">
    <property type="entry name" value="Peptidase_M20"/>
    <property type="match status" value="1"/>
</dbReference>
<dbReference type="SUPFAM" id="SSF55031">
    <property type="entry name" value="Bacterial exopeptidase dimerisation domain"/>
    <property type="match status" value="1"/>
</dbReference>
<feature type="region of interest" description="Disordered" evidence="5">
    <location>
        <begin position="1"/>
        <end position="41"/>
    </location>
</feature>
<dbReference type="GO" id="GO:0046872">
    <property type="term" value="F:metal ion binding"/>
    <property type="evidence" value="ECO:0007669"/>
    <property type="project" value="UniProtKB-KW"/>
</dbReference>